<dbReference type="Proteomes" id="UP001140206">
    <property type="component" value="Chromosome 4"/>
</dbReference>
<evidence type="ECO:0000256" key="4">
    <source>
        <dbReference type="ARBA" id="ARBA00022454"/>
    </source>
</evidence>
<proteinExistence type="predicted"/>
<dbReference type="GO" id="GO:0005634">
    <property type="term" value="C:nucleus"/>
    <property type="evidence" value="ECO:0007669"/>
    <property type="project" value="UniProtKB-SubCell"/>
</dbReference>
<evidence type="ECO:0000256" key="5">
    <source>
        <dbReference type="ARBA" id="ARBA00022895"/>
    </source>
</evidence>
<dbReference type="GO" id="GO:0000781">
    <property type="term" value="C:chromosome, telomeric region"/>
    <property type="evidence" value="ECO:0007669"/>
    <property type="project" value="UniProtKB-SubCell"/>
</dbReference>
<evidence type="ECO:0000256" key="1">
    <source>
        <dbReference type="ARBA" id="ARBA00004123"/>
    </source>
</evidence>
<keyword evidence="7" id="KW-0539">Nucleus</keyword>
<dbReference type="SUPFAM" id="SSF50249">
    <property type="entry name" value="Nucleic acid-binding proteins"/>
    <property type="match status" value="1"/>
</dbReference>
<protein>
    <recommendedName>
        <fullName evidence="3">CST complex subunit STN1</fullName>
    </recommendedName>
    <alternativeName>
        <fullName evidence="8">Suppressor of cdc thirteen homolog</fullName>
    </alternativeName>
</protein>
<comment type="caution">
    <text evidence="9">The sequence shown here is derived from an EMBL/GenBank/DDBJ whole genome shotgun (WGS) entry which is preliminary data.</text>
</comment>
<dbReference type="InterPro" id="IPR012340">
    <property type="entry name" value="NA-bd_OB-fold"/>
</dbReference>
<gene>
    <name evidence="9" type="ORF">LUZ62_068999</name>
</gene>
<reference evidence="9" key="1">
    <citation type="submission" date="2022-08" db="EMBL/GenBank/DDBJ databases">
        <authorList>
            <person name="Marques A."/>
        </authorList>
    </citation>
    <scope>NUCLEOTIDE SEQUENCE</scope>
    <source>
        <strain evidence="9">RhyPub2mFocal</strain>
        <tissue evidence="9">Leaves</tissue>
    </source>
</reference>
<dbReference type="EMBL" id="JAMFTS010000004">
    <property type="protein sequence ID" value="KAJ4758624.1"/>
    <property type="molecule type" value="Genomic_DNA"/>
</dbReference>
<organism evidence="9 10">
    <name type="scientific">Rhynchospora pubera</name>
    <dbReference type="NCBI Taxonomy" id="906938"/>
    <lineage>
        <taxon>Eukaryota</taxon>
        <taxon>Viridiplantae</taxon>
        <taxon>Streptophyta</taxon>
        <taxon>Embryophyta</taxon>
        <taxon>Tracheophyta</taxon>
        <taxon>Spermatophyta</taxon>
        <taxon>Magnoliopsida</taxon>
        <taxon>Liliopsida</taxon>
        <taxon>Poales</taxon>
        <taxon>Cyperaceae</taxon>
        <taxon>Cyperoideae</taxon>
        <taxon>Rhynchosporeae</taxon>
        <taxon>Rhynchospora</taxon>
    </lineage>
</organism>
<evidence type="ECO:0000313" key="9">
    <source>
        <dbReference type="EMBL" id="KAJ4758624.1"/>
    </source>
</evidence>
<dbReference type="GO" id="GO:0003677">
    <property type="term" value="F:DNA binding"/>
    <property type="evidence" value="ECO:0007669"/>
    <property type="project" value="UniProtKB-KW"/>
</dbReference>
<dbReference type="PANTHER" id="PTHR13989:SF33">
    <property type="entry name" value="CST COMPLEX SUBUNIT STN1"/>
    <property type="match status" value="1"/>
</dbReference>
<keyword evidence="10" id="KW-1185">Reference proteome</keyword>
<evidence type="ECO:0000256" key="7">
    <source>
        <dbReference type="ARBA" id="ARBA00023242"/>
    </source>
</evidence>
<comment type="subcellular location">
    <subcellularLocation>
        <location evidence="2">Chromosome</location>
        <location evidence="2">Telomere</location>
    </subcellularLocation>
    <subcellularLocation>
        <location evidence="1">Nucleus</location>
    </subcellularLocation>
</comment>
<name>A0AAV8CS81_9POAL</name>
<dbReference type="PANTHER" id="PTHR13989">
    <property type="entry name" value="REPLICATION PROTEIN A-RELATED"/>
    <property type="match status" value="1"/>
</dbReference>
<evidence type="ECO:0000256" key="2">
    <source>
        <dbReference type="ARBA" id="ARBA00004574"/>
    </source>
</evidence>
<evidence type="ECO:0000313" key="10">
    <source>
        <dbReference type="Proteomes" id="UP001140206"/>
    </source>
</evidence>
<evidence type="ECO:0000256" key="8">
    <source>
        <dbReference type="ARBA" id="ARBA00030039"/>
    </source>
</evidence>
<dbReference type="Gene3D" id="2.40.50.140">
    <property type="entry name" value="Nucleic acid-binding proteins"/>
    <property type="match status" value="1"/>
</dbReference>
<dbReference type="AlphaFoldDB" id="A0AAV8CS81"/>
<sequence length="169" mass="18972">MTHAKLLAAELLSVIVHPTSPPSFSLPRRCPSSITRTEILGIVVSLEAKPRFLKFTWASAQACHLLDSPLLKFLLDDGTGCVPCILWLNPRLPPSDHDPTPEILRLQARRVRLGEQLRVRGRITVYRGMLQITVGDVLVEKDPNMETFHRLDCLRIAKRCYGLAKDDLG</sequence>
<keyword evidence="5" id="KW-0779">Telomere</keyword>
<keyword evidence="4" id="KW-0158">Chromosome</keyword>
<evidence type="ECO:0000256" key="3">
    <source>
        <dbReference type="ARBA" id="ARBA00017411"/>
    </source>
</evidence>
<keyword evidence="6" id="KW-0238">DNA-binding</keyword>
<evidence type="ECO:0000256" key="6">
    <source>
        <dbReference type="ARBA" id="ARBA00023125"/>
    </source>
</evidence>
<dbReference type="InterPro" id="IPR040260">
    <property type="entry name" value="RFA2-like"/>
</dbReference>
<accession>A0AAV8CS81</accession>